<gene>
    <name evidence="1" type="ORF">L6452_14059</name>
</gene>
<accession>A0ACB9CJT9</accession>
<dbReference type="EMBL" id="CM042050">
    <property type="protein sequence ID" value="KAI3734588.1"/>
    <property type="molecule type" value="Genomic_DNA"/>
</dbReference>
<proteinExistence type="predicted"/>
<sequence>MKIVGDELQRLLRVAPTTKLGAAHGVNTGLSKAGSRCLIGLFLSLMHCLGAGKPNSFIFLVQYVWMPVYAEWRPDLQSLKATRKESMGETHLTNEFYHKSMYLDVHPYAQHPEGPTHLKTTSQALLQMAEV</sequence>
<protein>
    <submittedName>
        <fullName evidence="1">Uncharacterized protein</fullName>
    </submittedName>
</protein>
<evidence type="ECO:0000313" key="2">
    <source>
        <dbReference type="Proteomes" id="UP001055879"/>
    </source>
</evidence>
<comment type="caution">
    <text evidence="1">The sequence shown here is derived from an EMBL/GenBank/DDBJ whole genome shotgun (WGS) entry which is preliminary data.</text>
</comment>
<reference evidence="1 2" key="2">
    <citation type="journal article" date="2022" name="Mol. Ecol. Resour.">
        <title>The genomes of chicory, endive, great burdock and yacon provide insights into Asteraceae paleo-polyploidization history and plant inulin production.</title>
        <authorList>
            <person name="Fan W."/>
            <person name="Wang S."/>
            <person name="Wang H."/>
            <person name="Wang A."/>
            <person name="Jiang F."/>
            <person name="Liu H."/>
            <person name="Zhao H."/>
            <person name="Xu D."/>
            <person name="Zhang Y."/>
        </authorList>
    </citation>
    <scope>NUCLEOTIDE SEQUENCE [LARGE SCALE GENOMIC DNA]</scope>
    <source>
        <strain evidence="2">cv. Niubang</strain>
    </source>
</reference>
<keyword evidence="2" id="KW-1185">Reference proteome</keyword>
<dbReference type="Proteomes" id="UP001055879">
    <property type="component" value="Linkage Group LG04"/>
</dbReference>
<evidence type="ECO:0000313" key="1">
    <source>
        <dbReference type="EMBL" id="KAI3734588.1"/>
    </source>
</evidence>
<name>A0ACB9CJT9_ARCLA</name>
<organism evidence="1 2">
    <name type="scientific">Arctium lappa</name>
    <name type="common">Greater burdock</name>
    <name type="synonym">Lappa major</name>
    <dbReference type="NCBI Taxonomy" id="4217"/>
    <lineage>
        <taxon>Eukaryota</taxon>
        <taxon>Viridiplantae</taxon>
        <taxon>Streptophyta</taxon>
        <taxon>Embryophyta</taxon>
        <taxon>Tracheophyta</taxon>
        <taxon>Spermatophyta</taxon>
        <taxon>Magnoliopsida</taxon>
        <taxon>eudicotyledons</taxon>
        <taxon>Gunneridae</taxon>
        <taxon>Pentapetalae</taxon>
        <taxon>asterids</taxon>
        <taxon>campanulids</taxon>
        <taxon>Asterales</taxon>
        <taxon>Asteraceae</taxon>
        <taxon>Carduoideae</taxon>
        <taxon>Cardueae</taxon>
        <taxon>Arctiinae</taxon>
        <taxon>Arctium</taxon>
    </lineage>
</organism>
<reference evidence="2" key="1">
    <citation type="journal article" date="2022" name="Mol. Ecol. Resour.">
        <title>The genomes of chicory, endive, great burdock and yacon provide insights into Asteraceae palaeo-polyploidization history and plant inulin production.</title>
        <authorList>
            <person name="Fan W."/>
            <person name="Wang S."/>
            <person name="Wang H."/>
            <person name="Wang A."/>
            <person name="Jiang F."/>
            <person name="Liu H."/>
            <person name="Zhao H."/>
            <person name="Xu D."/>
            <person name="Zhang Y."/>
        </authorList>
    </citation>
    <scope>NUCLEOTIDE SEQUENCE [LARGE SCALE GENOMIC DNA]</scope>
    <source>
        <strain evidence="2">cv. Niubang</strain>
    </source>
</reference>